<organism evidence="1 2">
    <name type="scientific">Nostoc sphaeroides CCNUC1</name>
    <dbReference type="NCBI Taxonomy" id="2653204"/>
    <lineage>
        <taxon>Bacteria</taxon>
        <taxon>Bacillati</taxon>
        <taxon>Cyanobacteriota</taxon>
        <taxon>Cyanophyceae</taxon>
        <taxon>Nostocales</taxon>
        <taxon>Nostocaceae</taxon>
        <taxon>Nostoc</taxon>
    </lineage>
</organism>
<protein>
    <submittedName>
        <fullName evidence="1">Uncharacterized protein</fullName>
    </submittedName>
</protein>
<gene>
    <name evidence="1" type="ORF">GXM_07378</name>
</gene>
<evidence type="ECO:0000313" key="2">
    <source>
        <dbReference type="Proteomes" id="UP000326678"/>
    </source>
</evidence>
<dbReference type="EMBL" id="CP045227">
    <property type="protein sequence ID" value="QFS49884.1"/>
    <property type="molecule type" value="Genomic_DNA"/>
</dbReference>
<dbReference type="AlphaFoldDB" id="A0A5P8WBA0"/>
<accession>A0A5P8WBA0</accession>
<evidence type="ECO:0000313" key="1">
    <source>
        <dbReference type="EMBL" id="QFS49884.1"/>
    </source>
</evidence>
<sequence>MPHFLNIHNMNIDRLQELKQKLTNDADLSDIWLFYMDHFADHLEFTDMGEPAYNEYLDAVLQKTCQQMFDRAINISDCLLIYIAPYHLFHGAFQIEGRIGGVIYFEDIKIGLIAVSADYPPTDAVKYSRFTEVIQLSAPNGNDYN</sequence>
<dbReference type="KEGG" id="nsh:GXM_07378"/>
<keyword evidence="2" id="KW-1185">Reference proteome</keyword>
<dbReference type="Proteomes" id="UP000326678">
    <property type="component" value="Chromosome Gxm2"/>
</dbReference>
<reference evidence="1 2" key="1">
    <citation type="submission" date="2019-10" db="EMBL/GenBank/DDBJ databases">
        <title>Genomic and transcriptomic insights into the perfect genentic adaptation of a filamentous nitrogen-fixing cyanobacterium to rice fields.</title>
        <authorList>
            <person name="Chen Z."/>
        </authorList>
    </citation>
    <scope>NUCLEOTIDE SEQUENCE [LARGE SCALE GENOMIC DNA]</scope>
    <source>
        <strain evidence="1">CCNUC1</strain>
    </source>
</reference>
<name>A0A5P8WBA0_9NOSO</name>
<proteinExistence type="predicted"/>